<dbReference type="Pfam" id="PF01025">
    <property type="entry name" value="GrpE"/>
    <property type="match status" value="1"/>
</dbReference>
<dbReference type="GO" id="GO:0000774">
    <property type="term" value="F:adenyl-nucleotide exchange factor activity"/>
    <property type="evidence" value="ECO:0007669"/>
    <property type="project" value="InterPro"/>
</dbReference>
<dbReference type="HAMAP" id="MF_01151">
    <property type="entry name" value="GrpE"/>
    <property type="match status" value="1"/>
</dbReference>
<proteinExistence type="inferred from homology"/>
<dbReference type="GO" id="GO:0051087">
    <property type="term" value="F:protein-folding chaperone binding"/>
    <property type="evidence" value="ECO:0007669"/>
    <property type="project" value="InterPro"/>
</dbReference>
<dbReference type="AlphaFoldDB" id="A0A1F5YQ98"/>
<accession>A0A1F5YQ98</accession>
<dbReference type="SUPFAM" id="SSF58014">
    <property type="entry name" value="Coiled-coil domain of nucleotide exchange factor GrpE"/>
    <property type="match status" value="1"/>
</dbReference>
<dbReference type="PANTHER" id="PTHR21237:SF23">
    <property type="entry name" value="GRPE PROTEIN HOMOLOG, MITOCHONDRIAL"/>
    <property type="match status" value="1"/>
</dbReference>
<name>A0A1F5YQ98_9BACT</name>
<comment type="subunit">
    <text evidence="3">Homodimer.</text>
</comment>
<dbReference type="Gene3D" id="2.30.22.10">
    <property type="entry name" value="Head domain of nucleotide exchange factor GrpE"/>
    <property type="match status" value="1"/>
</dbReference>
<feature type="coiled-coil region" evidence="5">
    <location>
        <begin position="10"/>
        <end position="44"/>
    </location>
</feature>
<comment type="similarity">
    <text evidence="1 3 4">Belongs to the GrpE family.</text>
</comment>
<gene>
    <name evidence="3" type="primary">grpE</name>
    <name evidence="6" type="ORF">A2W14_00975</name>
</gene>
<dbReference type="SUPFAM" id="SSF51064">
    <property type="entry name" value="Head domain of nucleotide exchange factor GrpE"/>
    <property type="match status" value="1"/>
</dbReference>
<evidence type="ECO:0000313" key="7">
    <source>
        <dbReference type="Proteomes" id="UP000176665"/>
    </source>
</evidence>
<dbReference type="InterPro" id="IPR000740">
    <property type="entry name" value="GrpE"/>
</dbReference>
<dbReference type="InterPro" id="IPR009012">
    <property type="entry name" value="GrpE_head"/>
</dbReference>
<dbReference type="STRING" id="1798371.A2W14_00975"/>
<dbReference type="PRINTS" id="PR00773">
    <property type="entry name" value="GRPEPROTEIN"/>
</dbReference>
<protein>
    <recommendedName>
        <fullName evidence="3">Protein GrpE</fullName>
    </recommendedName>
    <alternativeName>
        <fullName evidence="3">HSP-70 cofactor</fullName>
    </alternativeName>
</protein>
<evidence type="ECO:0000256" key="4">
    <source>
        <dbReference type="RuleBase" id="RU004478"/>
    </source>
</evidence>
<comment type="subcellular location">
    <subcellularLocation>
        <location evidence="3">Cytoplasm</location>
    </subcellularLocation>
</comment>
<keyword evidence="3" id="KW-0346">Stress response</keyword>
<evidence type="ECO:0000256" key="1">
    <source>
        <dbReference type="ARBA" id="ARBA00009054"/>
    </source>
</evidence>
<dbReference type="Gene3D" id="3.90.20.20">
    <property type="match status" value="1"/>
</dbReference>
<dbReference type="InterPro" id="IPR013805">
    <property type="entry name" value="GrpE_CC"/>
</dbReference>
<dbReference type="EMBL" id="MFJA01000067">
    <property type="protein sequence ID" value="OGG02285.1"/>
    <property type="molecule type" value="Genomic_DNA"/>
</dbReference>
<keyword evidence="5" id="KW-0175">Coiled coil</keyword>
<evidence type="ECO:0000313" key="6">
    <source>
        <dbReference type="EMBL" id="OGG02285.1"/>
    </source>
</evidence>
<reference evidence="6 7" key="1">
    <citation type="journal article" date="2016" name="Nat. Commun.">
        <title>Thousands of microbial genomes shed light on interconnected biogeochemical processes in an aquifer system.</title>
        <authorList>
            <person name="Anantharaman K."/>
            <person name="Brown C.T."/>
            <person name="Hug L.A."/>
            <person name="Sharon I."/>
            <person name="Castelle C.J."/>
            <person name="Probst A.J."/>
            <person name="Thomas B.C."/>
            <person name="Singh A."/>
            <person name="Wilkins M.J."/>
            <person name="Karaoz U."/>
            <person name="Brodie E.L."/>
            <person name="Williams K.H."/>
            <person name="Hubbard S.S."/>
            <person name="Banfield J.F."/>
        </authorList>
    </citation>
    <scope>NUCLEOTIDE SEQUENCE [LARGE SCALE GENOMIC DNA]</scope>
</reference>
<keyword evidence="3" id="KW-0963">Cytoplasm</keyword>
<comment type="caution">
    <text evidence="6">The sequence shown here is derived from an EMBL/GenBank/DDBJ whole genome shotgun (WGS) entry which is preliminary data.</text>
</comment>
<dbReference type="GO" id="GO:0042803">
    <property type="term" value="F:protein homodimerization activity"/>
    <property type="evidence" value="ECO:0007669"/>
    <property type="project" value="InterPro"/>
</dbReference>
<dbReference type="GO" id="GO:0006457">
    <property type="term" value="P:protein folding"/>
    <property type="evidence" value="ECO:0007669"/>
    <property type="project" value="InterPro"/>
</dbReference>
<organism evidence="6 7">
    <name type="scientific">Candidatus Gottesmanbacteria bacterium RBG_16_37_8</name>
    <dbReference type="NCBI Taxonomy" id="1798371"/>
    <lineage>
        <taxon>Bacteria</taxon>
        <taxon>Candidatus Gottesmaniibacteriota</taxon>
    </lineage>
</organism>
<dbReference type="PANTHER" id="PTHR21237">
    <property type="entry name" value="GRPE PROTEIN"/>
    <property type="match status" value="1"/>
</dbReference>
<dbReference type="Proteomes" id="UP000176665">
    <property type="component" value="Unassembled WGS sequence"/>
</dbReference>
<evidence type="ECO:0000256" key="2">
    <source>
        <dbReference type="ARBA" id="ARBA00023186"/>
    </source>
</evidence>
<dbReference type="GO" id="GO:0005737">
    <property type="term" value="C:cytoplasm"/>
    <property type="evidence" value="ECO:0007669"/>
    <property type="project" value="UniProtKB-SubCell"/>
</dbReference>
<evidence type="ECO:0000256" key="3">
    <source>
        <dbReference type="HAMAP-Rule" id="MF_01151"/>
    </source>
</evidence>
<evidence type="ECO:0000256" key="5">
    <source>
        <dbReference type="SAM" id="Coils"/>
    </source>
</evidence>
<sequence>MKIRRGKIEAISDKDKLDSYKKEIEEWKSKYLRALADYQNLERRNREIAVLNKKSAARDFVLKLLPVIDDLIYAQKEIKNPGLQLIIDKLDAVLKSEDVQRVDCLGRKFTPSMMECVGIKEGEKEGLVVSQVRPAYLASGEVLQTSQVIVGQEKTEKSEADLEIN</sequence>
<comment type="function">
    <text evidence="3">Participates actively in the response to hyperosmotic and heat shock by preventing the aggregation of stress-denatured proteins, in association with DnaK and GrpE. It is the nucleotide exchange factor for DnaK and may function as a thermosensor. Unfolded proteins bind initially to DnaJ; upon interaction with the DnaJ-bound protein, DnaK hydrolyzes its bound ATP, resulting in the formation of a stable complex. GrpE releases ADP from DnaK; ATP binding to DnaK triggers the release of the substrate protein, thus completing the reaction cycle. Several rounds of ATP-dependent interactions between DnaJ, DnaK and GrpE are required for fully efficient folding.</text>
</comment>
<keyword evidence="2 3" id="KW-0143">Chaperone</keyword>
<dbReference type="GO" id="GO:0051082">
    <property type="term" value="F:unfolded protein binding"/>
    <property type="evidence" value="ECO:0007669"/>
    <property type="project" value="TreeGrafter"/>
</dbReference>